<dbReference type="EMBL" id="KQ086187">
    <property type="protein sequence ID" value="KLO06697.1"/>
    <property type="molecule type" value="Genomic_DNA"/>
</dbReference>
<feature type="transmembrane region" description="Helical" evidence="1">
    <location>
        <begin position="22"/>
        <end position="40"/>
    </location>
</feature>
<feature type="domain" description="DUF6533" evidence="2">
    <location>
        <begin position="27"/>
        <end position="71"/>
    </location>
</feature>
<dbReference type="OrthoDB" id="2958007at2759"/>
<evidence type="ECO:0000256" key="1">
    <source>
        <dbReference type="SAM" id="Phobius"/>
    </source>
</evidence>
<evidence type="ECO:0000259" key="2">
    <source>
        <dbReference type="Pfam" id="PF20151"/>
    </source>
</evidence>
<evidence type="ECO:0000313" key="4">
    <source>
        <dbReference type="Proteomes" id="UP000053477"/>
    </source>
</evidence>
<dbReference type="InterPro" id="IPR045340">
    <property type="entry name" value="DUF6533"/>
</dbReference>
<feature type="transmembrane region" description="Helical" evidence="1">
    <location>
        <begin position="61"/>
        <end position="81"/>
    </location>
</feature>
<keyword evidence="1" id="KW-0472">Membrane</keyword>
<dbReference type="AlphaFoldDB" id="A0A0H2R5S5"/>
<dbReference type="Pfam" id="PF20151">
    <property type="entry name" value="DUF6533"/>
    <property type="match status" value="1"/>
</dbReference>
<sequence length="342" mass="38647">MDVVDKRVASELAAKAIREFQFYQYEAVATACLVFYEYVIAFDDEVRYLWHGRSRLNIGRILLFLCRYLPLTAPFQVYLFASTTDFNLSVGMLIFTKYSPVAELDFKHCLSIVRVGSWLVYFRFLLTVVVLYTRAYAVWEGMRKLVIPMIFVFIGGIAGSAYSMFLFIDEIHPLPFHVSHGCILRIGSDIAWIDLAVLLLSETLGLGILLSRSILHARRLKQFEDATSRRSILMVMARDGVGYFACSVAITTANFVVLRTVAPNLRAFLLVSQASFQNIMCSRLLFHTYSLKERSVFTSDGAISTVARDAVSTMEIATRPLSGDLADVYDIELDTRAPRDVV</sequence>
<feature type="transmembrane region" description="Helical" evidence="1">
    <location>
        <begin position="145"/>
        <end position="168"/>
    </location>
</feature>
<feature type="transmembrane region" description="Helical" evidence="1">
    <location>
        <begin position="240"/>
        <end position="261"/>
    </location>
</feature>
<protein>
    <recommendedName>
        <fullName evidence="2">DUF6533 domain-containing protein</fullName>
    </recommendedName>
</protein>
<gene>
    <name evidence="3" type="ORF">SCHPADRAFT_945881</name>
</gene>
<dbReference type="InParanoid" id="A0A0H2R5S5"/>
<organism evidence="3 4">
    <name type="scientific">Schizopora paradoxa</name>
    <dbReference type="NCBI Taxonomy" id="27342"/>
    <lineage>
        <taxon>Eukaryota</taxon>
        <taxon>Fungi</taxon>
        <taxon>Dikarya</taxon>
        <taxon>Basidiomycota</taxon>
        <taxon>Agaricomycotina</taxon>
        <taxon>Agaricomycetes</taxon>
        <taxon>Hymenochaetales</taxon>
        <taxon>Schizoporaceae</taxon>
        <taxon>Schizopora</taxon>
    </lineage>
</organism>
<name>A0A0H2R5S5_9AGAM</name>
<dbReference type="Proteomes" id="UP000053477">
    <property type="component" value="Unassembled WGS sequence"/>
</dbReference>
<keyword evidence="1" id="KW-1133">Transmembrane helix</keyword>
<keyword evidence="4" id="KW-1185">Reference proteome</keyword>
<evidence type="ECO:0000313" key="3">
    <source>
        <dbReference type="EMBL" id="KLO06697.1"/>
    </source>
</evidence>
<feature type="transmembrane region" description="Helical" evidence="1">
    <location>
        <begin position="190"/>
        <end position="211"/>
    </location>
</feature>
<reference evidence="3 4" key="1">
    <citation type="submission" date="2015-04" db="EMBL/GenBank/DDBJ databases">
        <title>Complete genome sequence of Schizopora paradoxa KUC8140, a cosmopolitan wood degrader in East Asia.</title>
        <authorList>
            <consortium name="DOE Joint Genome Institute"/>
            <person name="Min B."/>
            <person name="Park H."/>
            <person name="Jang Y."/>
            <person name="Kim J.-J."/>
            <person name="Kim K.H."/>
            <person name="Pangilinan J."/>
            <person name="Lipzen A."/>
            <person name="Riley R."/>
            <person name="Grigoriev I.V."/>
            <person name="Spatafora J.W."/>
            <person name="Choi I.-G."/>
        </authorList>
    </citation>
    <scope>NUCLEOTIDE SEQUENCE [LARGE SCALE GENOMIC DNA]</scope>
    <source>
        <strain evidence="3 4">KUC8140</strain>
    </source>
</reference>
<keyword evidence="1" id="KW-0812">Transmembrane</keyword>
<proteinExistence type="predicted"/>
<accession>A0A0H2R5S5</accession>
<feature type="transmembrane region" description="Helical" evidence="1">
    <location>
        <begin position="115"/>
        <end position="133"/>
    </location>
</feature>